<name>A0A9N9YFU9_9HYPO</name>
<reference evidence="3" key="1">
    <citation type="submission" date="2021-10" db="EMBL/GenBank/DDBJ databases">
        <authorList>
            <person name="Piombo E."/>
        </authorList>
    </citation>
    <scope>NUCLEOTIDE SEQUENCE</scope>
</reference>
<evidence type="ECO:0000256" key="2">
    <source>
        <dbReference type="SAM" id="Phobius"/>
    </source>
</evidence>
<evidence type="ECO:0000313" key="4">
    <source>
        <dbReference type="Proteomes" id="UP000696573"/>
    </source>
</evidence>
<feature type="region of interest" description="Disordered" evidence="1">
    <location>
        <begin position="83"/>
        <end position="114"/>
    </location>
</feature>
<keyword evidence="2" id="KW-0472">Membrane</keyword>
<keyword evidence="2" id="KW-1133">Transmembrane helix</keyword>
<dbReference type="OrthoDB" id="5428055at2759"/>
<organism evidence="3 4">
    <name type="scientific">Clonostachys rhizophaga</name>
    <dbReference type="NCBI Taxonomy" id="160324"/>
    <lineage>
        <taxon>Eukaryota</taxon>
        <taxon>Fungi</taxon>
        <taxon>Dikarya</taxon>
        <taxon>Ascomycota</taxon>
        <taxon>Pezizomycotina</taxon>
        <taxon>Sordariomycetes</taxon>
        <taxon>Hypocreomycetidae</taxon>
        <taxon>Hypocreales</taxon>
        <taxon>Bionectriaceae</taxon>
        <taxon>Clonostachys</taxon>
    </lineage>
</organism>
<gene>
    <name evidence="3" type="ORF">CRHIZ90672A_00007134</name>
</gene>
<keyword evidence="2" id="KW-0812">Transmembrane</keyword>
<feature type="transmembrane region" description="Helical" evidence="2">
    <location>
        <begin position="189"/>
        <end position="208"/>
    </location>
</feature>
<evidence type="ECO:0000313" key="3">
    <source>
        <dbReference type="EMBL" id="CAH0017438.1"/>
    </source>
</evidence>
<dbReference type="Proteomes" id="UP000696573">
    <property type="component" value="Unassembled WGS sequence"/>
</dbReference>
<dbReference type="AlphaFoldDB" id="A0A9N9YFU9"/>
<sequence length="300" mass="33727">MSNLRSPPSHDDGGGLENGPGAGTLERELWNSMGQDSFLEETLGELAYSHWLRFLETVGPSSNRRESWLLWDALKSLERNLDDSKSTALRIETPPGSPISSGHPSESTLPSPDDWKDLISRTQHRLYLLQQPQASPQQQQLRLEQPDKDINERALDRIAYIGGLLLPVTVVSSVLAIEGSYGPEGDKFWVFWVVSVIASVAAILIIYVERLRRLRVWFEIAADGVMETGGAFADGDFLWWGGDDEKEDENVCVVRDEDGVKAWKRGELGWGGAVKKASGYYRWRGDRRLRFDMPKPWIGT</sequence>
<feature type="region of interest" description="Disordered" evidence="1">
    <location>
        <begin position="1"/>
        <end position="25"/>
    </location>
</feature>
<evidence type="ECO:0000256" key="1">
    <source>
        <dbReference type="SAM" id="MobiDB-lite"/>
    </source>
</evidence>
<comment type="caution">
    <text evidence="3">The sequence shown here is derived from an EMBL/GenBank/DDBJ whole genome shotgun (WGS) entry which is preliminary data.</text>
</comment>
<dbReference type="EMBL" id="CABFNQ020000506">
    <property type="protein sequence ID" value="CAH0017438.1"/>
    <property type="molecule type" value="Genomic_DNA"/>
</dbReference>
<keyword evidence="4" id="KW-1185">Reference proteome</keyword>
<feature type="compositionally biased region" description="Low complexity" evidence="1">
    <location>
        <begin position="98"/>
        <end position="107"/>
    </location>
</feature>
<proteinExistence type="predicted"/>
<accession>A0A9N9YFU9</accession>
<feature type="transmembrane region" description="Helical" evidence="2">
    <location>
        <begin position="158"/>
        <end position="177"/>
    </location>
</feature>
<protein>
    <submittedName>
        <fullName evidence="3">Uncharacterized protein</fullName>
    </submittedName>
</protein>